<reference evidence="2" key="1">
    <citation type="submission" date="2021-05" db="EMBL/GenBank/DDBJ databases">
        <authorList>
            <person name="Alioto T."/>
            <person name="Alioto T."/>
            <person name="Gomez Garrido J."/>
        </authorList>
    </citation>
    <scope>NUCLEOTIDE SEQUENCE</scope>
</reference>
<keyword evidence="1" id="KW-0812">Transmembrane</keyword>
<dbReference type="AlphaFoldDB" id="A0A8D8V1B4"/>
<evidence type="ECO:0000313" key="2">
    <source>
        <dbReference type="EMBL" id="CAG6714991.1"/>
    </source>
</evidence>
<proteinExistence type="predicted"/>
<organism evidence="2">
    <name type="scientific">Cacopsylla melanoneura</name>
    <dbReference type="NCBI Taxonomy" id="428564"/>
    <lineage>
        <taxon>Eukaryota</taxon>
        <taxon>Metazoa</taxon>
        <taxon>Ecdysozoa</taxon>
        <taxon>Arthropoda</taxon>
        <taxon>Hexapoda</taxon>
        <taxon>Insecta</taxon>
        <taxon>Pterygota</taxon>
        <taxon>Neoptera</taxon>
        <taxon>Paraneoptera</taxon>
        <taxon>Hemiptera</taxon>
        <taxon>Sternorrhyncha</taxon>
        <taxon>Psylloidea</taxon>
        <taxon>Psyllidae</taxon>
        <taxon>Psyllinae</taxon>
        <taxon>Cacopsylla</taxon>
    </lineage>
</organism>
<keyword evidence="1" id="KW-0472">Membrane</keyword>
<sequence>MPMLYNPIELWVFYGHTSRNKASASLGHQLDHFSKKPHHNPIGILGKSNCRTKSMAQLCDLSGSDQCHRNVIETNLLIYFVLHFIYLPKVFFASFVYFTVPYP</sequence>
<accession>A0A8D8V1B4</accession>
<feature type="transmembrane region" description="Helical" evidence="1">
    <location>
        <begin position="76"/>
        <end position="100"/>
    </location>
</feature>
<keyword evidence="1" id="KW-1133">Transmembrane helix</keyword>
<protein>
    <submittedName>
        <fullName evidence="2">Uncharacterized protein</fullName>
    </submittedName>
</protein>
<evidence type="ECO:0000256" key="1">
    <source>
        <dbReference type="SAM" id="Phobius"/>
    </source>
</evidence>
<name>A0A8D8V1B4_9HEMI</name>
<dbReference type="EMBL" id="HBUF01352524">
    <property type="protein sequence ID" value="CAG6714991.1"/>
    <property type="molecule type" value="Transcribed_RNA"/>
</dbReference>